<keyword evidence="2" id="KW-1185">Reference proteome</keyword>
<gene>
    <name evidence="1" type="ORF">F0145_10275</name>
</gene>
<evidence type="ECO:0000313" key="1">
    <source>
        <dbReference type="EMBL" id="KAA5546717.1"/>
    </source>
</evidence>
<proteinExistence type="predicted"/>
<name>A0A5M6DGP1_9BACT</name>
<evidence type="ECO:0000313" key="2">
    <source>
        <dbReference type="Proteomes" id="UP000323426"/>
    </source>
</evidence>
<dbReference type="Proteomes" id="UP000323426">
    <property type="component" value="Unassembled WGS sequence"/>
</dbReference>
<dbReference type="RefSeq" id="WP_150088319.1">
    <property type="nucleotide sequence ID" value="NZ_VWSF01000006.1"/>
</dbReference>
<dbReference type="EMBL" id="VWSF01000006">
    <property type="protein sequence ID" value="KAA5546717.1"/>
    <property type="molecule type" value="Genomic_DNA"/>
</dbReference>
<accession>A0A5M6DGP1</accession>
<dbReference type="AlphaFoldDB" id="A0A5M6DGP1"/>
<protein>
    <submittedName>
        <fullName evidence="1">Uncharacterized protein</fullName>
    </submittedName>
</protein>
<reference evidence="1 2" key="1">
    <citation type="submission" date="2019-09" db="EMBL/GenBank/DDBJ databases">
        <title>Genome sequence and assembly of Adhaeribacter sp.</title>
        <authorList>
            <person name="Chhetri G."/>
        </authorList>
    </citation>
    <scope>NUCLEOTIDE SEQUENCE [LARGE SCALE GENOMIC DNA]</scope>
    <source>
        <strain evidence="1 2">DK36</strain>
    </source>
</reference>
<organism evidence="1 2">
    <name type="scientific">Adhaeribacter rhizoryzae</name>
    <dbReference type="NCBI Taxonomy" id="2607907"/>
    <lineage>
        <taxon>Bacteria</taxon>
        <taxon>Pseudomonadati</taxon>
        <taxon>Bacteroidota</taxon>
        <taxon>Cytophagia</taxon>
        <taxon>Cytophagales</taxon>
        <taxon>Hymenobacteraceae</taxon>
        <taxon>Adhaeribacter</taxon>
    </lineage>
</organism>
<comment type="caution">
    <text evidence="1">The sequence shown here is derived from an EMBL/GenBank/DDBJ whole genome shotgun (WGS) entry which is preliminary data.</text>
</comment>
<sequence length="60" mass="7047">MEKEIFFLFNPDAPEIILDKKEKYRSVLPQAAPAKRPEKKASSLKLHATLRKVFCSTWWN</sequence>